<evidence type="ECO:0000313" key="2">
    <source>
        <dbReference type="EMBL" id="DAG87155.1"/>
    </source>
</evidence>
<feature type="compositionally biased region" description="Polar residues" evidence="1">
    <location>
        <begin position="27"/>
        <end position="38"/>
    </location>
</feature>
<name>A0A8S5VIX6_9CAUD</name>
<protein>
    <submittedName>
        <fullName evidence="2">Uncharacterized protein</fullName>
    </submittedName>
</protein>
<accession>A0A8S5VIX6</accession>
<reference evidence="2" key="1">
    <citation type="journal article" date="2021" name="Proc. Natl. Acad. Sci. U.S.A.">
        <title>A Catalog of Tens of Thousands of Viruses from Human Metagenomes Reveals Hidden Associations with Chronic Diseases.</title>
        <authorList>
            <person name="Tisza M.J."/>
            <person name="Buck C.B."/>
        </authorList>
    </citation>
    <scope>NUCLEOTIDE SEQUENCE</scope>
    <source>
        <strain evidence="2">Ctpks17</strain>
    </source>
</reference>
<organism evidence="2">
    <name type="scientific">Ackermannviridae sp</name>
    <dbReference type="NCBI Taxonomy" id="2831612"/>
    <lineage>
        <taxon>Viruses</taxon>
        <taxon>Duplodnaviria</taxon>
        <taxon>Heunggongvirae</taxon>
        <taxon>Uroviricota</taxon>
        <taxon>Caudoviricetes</taxon>
        <taxon>Pantevenvirales</taxon>
        <taxon>Ackermannviridae</taxon>
    </lineage>
</organism>
<feature type="region of interest" description="Disordered" evidence="1">
    <location>
        <begin position="1"/>
        <end position="52"/>
    </location>
</feature>
<sequence length="275" mass="30627">MEELENGVTESVADSEPNLEETAAEETMQQPQEPAQESATEEPAKEPEIPDSVWAIARKRSEREAQARIDRQIAQRFGQYKNPATGKNIATLDDYFAAMDAQAEQSRQEAIDRMTANQSREQQEALRQILANDPEKRRLNARVQELEQKQIDEQAGAAFNRDFAELQKLEPTLKTVNDLEKLDGFDKIVQLVQEKGLDMVTAYKAVNFGRATQASQAAGKQAAINAAKGKNHLAAHDGQAQPVTQKVMSESMLNLAKEAFPDKSDAEIQKLYNSI</sequence>
<dbReference type="EMBL" id="BK035229">
    <property type="protein sequence ID" value="DAG87155.1"/>
    <property type="molecule type" value="Genomic_DNA"/>
</dbReference>
<evidence type="ECO:0000256" key="1">
    <source>
        <dbReference type="SAM" id="MobiDB-lite"/>
    </source>
</evidence>
<proteinExistence type="predicted"/>